<accession>A0A3D8SZK2</accession>
<dbReference type="OrthoDB" id="2013972at2759"/>
<evidence type="ECO:0008006" key="4">
    <source>
        <dbReference type="Google" id="ProtNLM"/>
    </source>
</evidence>
<feature type="compositionally biased region" description="Acidic residues" evidence="1">
    <location>
        <begin position="35"/>
        <end position="45"/>
    </location>
</feature>
<dbReference type="GO" id="GO:0008168">
    <property type="term" value="F:methyltransferase activity"/>
    <property type="evidence" value="ECO:0007669"/>
    <property type="project" value="TreeGrafter"/>
</dbReference>
<feature type="compositionally biased region" description="Low complexity" evidence="1">
    <location>
        <begin position="19"/>
        <end position="30"/>
    </location>
</feature>
<dbReference type="SUPFAM" id="SSF53335">
    <property type="entry name" value="S-adenosyl-L-methionine-dependent methyltransferases"/>
    <property type="match status" value="1"/>
</dbReference>
<dbReference type="EMBL" id="PDLN01000003">
    <property type="protein sequence ID" value="RDW91724.1"/>
    <property type="molecule type" value="Genomic_DNA"/>
</dbReference>
<reference evidence="2 3" key="1">
    <citation type="journal article" date="2018" name="IMA Fungus">
        <title>IMA Genome-F 9: Draft genome sequence of Annulohypoxylon stygium, Aspergillus mulundensis, Berkeleyomyces basicola (syn. Thielaviopsis basicola), Ceratocystis smalleyi, two Cercospora beticola strains, Coleophoma cylindrospora, Fusarium fracticaudum, Phialophora cf. hyalina, and Morchella septimelata.</title>
        <authorList>
            <person name="Wingfield B.D."/>
            <person name="Bills G.F."/>
            <person name="Dong Y."/>
            <person name="Huang W."/>
            <person name="Nel W.J."/>
            <person name="Swalarsk-Parry B.S."/>
            <person name="Vaghefi N."/>
            <person name="Wilken P.M."/>
            <person name="An Z."/>
            <person name="de Beer Z.W."/>
            <person name="De Vos L."/>
            <person name="Chen L."/>
            <person name="Duong T.A."/>
            <person name="Gao Y."/>
            <person name="Hammerbacher A."/>
            <person name="Kikkert J.R."/>
            <person name="Li Y."/>
            <person name="Li H."/>
            <person name="Li K."/>
            <person name="Li Q."/>
            <person name="Liu X."/>
            <person name="Ma X."/>
            <person name="Naidoo K."/>
            <person name="Pethybridge S.J."/>
            <person name="Sun J."/>
            <person name="Steenkamp E.T."/>
            <person name="van der Nest M.A."/>
            <person name="van Wyk S."/>
            <person name="Wingfield M.J."/>
            <person name="Xiong C."/>
            <person name="Yue Q."/>
            <person name="Zhang X."/>
        </authorList>
    </citation>
    <scope>NUCLEOTIDE SEQUENCE [LARGE SCALE GENOMIC DNA]</scope>
    <source>
        <strain evidence="2 3">BP5796</strain>
    </source>
</reference>
<evidence type="ECO:0000256" key="1">
    <source>
        <dbReference type="SAM" id="MobiDB-lite"/>
    </source>
</evidence>
<dbReference type="InterPro" id="IPR029063">
    <property type="entry name" value="SAM-dependent_MTases_sf"/>
</dbReference>
<dbReference type="AlphaFoldDB" id="A0A3D8SZK2"/>
<gene>
    <name evidence="2" type="ORF">BP5796_02889</name>
</gene>
<dbReference type="CDD" id="cd02440">
    <property type="entry name" value="AdoMet_MTases"/>
    <property type="match status" value="1"/>
</dbReference>
<protein>
    <recommendedName>
        <fullName evidence="4">S-adenosyl-L-methionine-dependent methyltransferase</fullName>
    </recommendedName>
</protein>
<dbReference type="PANTHER" id="PTHR43591:SF102">
    <property type="entry name" value="S-ADENOSYL-L-METHIONINE-DEPENDENT METHYLTRANSFERASE"/>
    <property type="match status" value="1"/>
</dbReference>
<evidence type="ECO:0000313" key="3">
    <source>
        <dbReference type="Proteomes" id="UP000256328"/>
    </source>
</evidence>
<dbReference type="Pfam" id="PF13489">
    <property type="entry name" value="Methyltransf_23"/>
    <property type="match status" value="1"/>
</dbReference>
<sequence>MAAQNLTQSPQATTTDEQISTPIDTSSTSIANLEADSDDSNDDADSAIGRSLLSPTASVQESIYNFPEENGRSYHRYKEGRQIEKDRLDLQHHLCSLTFEGLHMAPLKTVDGGLHNVLDIGTGTGIWAIDFATQYPSAIVLGTDLSPIQPTYVPPNCYFEVDDVEDPWVYTRKFEYIHGRLLASCFESHLNVFKSAFSFLTPGGFIELQDAAFPNRCDDGSWNGSSFEKWMGLVMKGAKIFGKDWSSVSKYTQYLEEAGFVDIVEHKFYWPIGTWAKGARNKKLGLWCKENFFSGLQGFSMAVMTKALGMSAADVDMLLAEVRAEVESKKVHVYVPM</sequence>
<comment type="caution">
    <text evidence="2">The sequence shown here is derived from an EMBL/GenBank/DDBJ whole genome shotgun (WGS) entry which is preliminary data.</text>
</comment>
<keyword evidence="3" id="KW-1185">Reference proteome</keyword>
<name>A0A3D8SZK2_9HELO</name>
<feature type="region of interest" description="Disordered" evidence="1">
    <location>
        <begin position="1"/>
        <end position="48"/>
    </location>
</feature>
<evidence type="ECO:0000313" key="2">
    <source>
        <dbReference type="EMBL" id="RDW91724.1"/>
    </source>
</evidence>
<dbReference type="PANTHER" id="PTHR43591">
    <property type="entry name" value="METHYLTRANSFERASE"/>
    <property type="match status" value="1"/>
</dbReference>
<dbReference type="Gene3D" id="3.40.50.150">
    <property type="entry name" value="Vaccinia Virus protein VP39"/>
    <property type="match status" value="1"/>
</dbReference>
<dbReference type="Proteomes" id="UP000256328">
    <property type="component" value="Unassembled WGS sequence"/>
</dbReference>
<organism evidence="2 3">
    <name type="scientific">Coleophoma crateriformis</name>
    <dbReference type="NCBI Taxonomy" id="565419"/>
    <lineage>
        <taxon>Eukaryota</taxon>
        <taxon>Fungi</taxon>
        <taxon>Dikarya</taxon>
        <taxon>Ascomycota</taxon>
        <taxon>Pezizomycotina</taxon>
        <taxon>Leotiomycetes</taxon>
        <taxon>Helotiales</taxon>
        <taxon>Dermateaceae</taxon>
        <taxon>Coleophoma</taxon>
    </lineage>
</organism>
<proteinExistence type="predicted"/>
<feature type="compositionally biased region" description="Polar residues" evidence="1">
    <location>
        <begin position="1"/>
        <end position="18"/>
    </location>
</feature>